<keyword evidence="2" id="KW-1185">Reference proteome</keyword>
<proteinExistence type="predicted"/>
<organism evidence="1 2">
    <name type="scientific">Penicillium thymicola</name>
    <dbReference type="NCBI Taxonomy" id="293382"/>
    <lineage>
        <taxon>Eukaryota</taxon>
        <taxon>Fungi</taxon>
        <taxon>Dikarya</taxon>
        <taxon>Ascomycota</taxon>
        <taxon>Pezizomycotina</taxon>
        <taxon>Eurotiomycetes</taxon>
        <taxon>Eurotiomycetidae</taxon>
        <taxon>Eurotiales</taxon>
        <taxon>Aspergillaceae</taxon>
        <taxon>Penicillium</taxon>
    </lineage>
</organism>
<evidence type="ECO:0000313" key="2">
    <source>
        <dbReference type="Proteomes" id="UP001227192"/>
    </source>
</evidence>
<dbReference type="EMBL" id="LACB01000694">
    <property type="protein sequence ID" value="KAJ9481731.1"/>
    <property type="molecule type" value="Genomic_DNA"/>
</dbReference>
<evidence type="ECO:0000313" key="1">
    <source>
        <dbReference type="EMBL" id="KAJ9481731.1"/>
    </source>
</evidence>
<name>A0AAI9T7J3_PENTH</name>
<dbReference type="AlphaFoldDB" id="A0AAI9T7J3"/>
<dbReference type="Proteomes" id="UP001227192">
    <property type="component" value="Unassembled WGS sequence"/>
</dbReference>
<accession>A0AAI9T7J3</accession>
<protein>
    <submittedName>
        <fullName evidence="1">Uncharacterized protein</fullName>
    </submittedName>
</protein>
<dbReference type="Gene3D" id="3.40.50.720">
    <property type="entry name" value="NAD(P)-binding Rossmann-like Domain"/>
    <property type="match status" value="1"/>
</dbReference>
<gene>
    <name evidence="1" type="ORF">VN97_g11730</name>
</gene>
<reference evidence="1" key="2">
    <citation type="journal article" date="2016" name="Fungal Biol.">
        <title>Ochratoxin A production by Penicillium thymicola.</title>
        <authorList>
            <person name="Nguyen H.D.T."/>
            <person name="McMullin D.R."/>
            <person name="Ponomareva E."/>
            <person name="Riley R."/>
            <person name="Pomraning K.R."/>
            <person name="Baker S.E."/>
            <person name="Seifert K.A."/>
        </authorList>
    </citation>
    <scope>NUCLEOTIDE SEQUENCE</scope>
    <source>
        <strain evidence="1">DAOM 180753</strain>
    </source>
</reference>
<comment type="caution">
    <text evidence="1">The sequence shown here is derived from an EMBL/GenBank/DDBJ whole genome shotgun (WGS) entry which is preliminary data.</text>
</comment>
<reference evidence="1" key="1">
    <citation type="submission" date="2015-06" db="EMBL/GenBank/DDBJ databases">
        <authorList>
            <person name="Nguyen H."/>
        </authorList>
    </citation>
    <scope>NUCLEOTIDE SEQUENCE</scope>
    <source>
        <strain evidence="1">DAOM 180753</strain>
    </source>
</reference>
<sequence>MTRAIVDVRDVSRLHAESLQQANNIVVSLPAPPGRGRIFQGLSGRTLPRSFKATKRVTVLGEQKSIPLGISASDTELAFGWKIMDLEQTITNLISHYIELR</sequence>